<feature type="transmembrane region" description="Helical" evidence="1">
    <location>
        <begin position="52"/>
        <end position="69"/>
    </location>
</feature>
<evidence type="ECO:0000313" key="3">
    <source>
        <dbReference type="Proteomes" id="UP000316621"/>
    </source>
</evidence>
<proteinExistence type="predicted"/>
<keyword evidence="3" id="KW-1185">Reference proteome</keyword>
<dbReference type="AlphaFoldDB" id="A0A4Y7JQ75"/>
<feature type="transmembrane region" description="Helical" evidence="1">
    <location>
        <begin position="14"/>
        <end position="32"/>
    </location>
</feature>
<organism evidence="2 3">
    <name type="scientific">Papaver somniferum</name>
    <name type="common">Opium poppy</name>
    <dbReference type="NCBI Taxonomy" id="3469"/>
    <lineage>
        <taxon>Eukaryota</taxon>
        <taxon>Viridiplantae</taxon>
        <taxon>Streptophyta</taxon>
        <taxon>Embryophyta</taxon>
        <taxon>Tracheophyta</taxon>
        <taxon>Spermatophyta</taxon>
        <taxon>Magnoliopsida</taxon>
        <taxon>Ranunculales</taxon>
        <taxon>Papaveraceae</taxon>
        <taxon>Papaveroideae</taxon>
        <taxon>Papaver</taxon>
    </lineage>
</organism>
<protein>
    <submittedName>
        <fullName evidence="2">Uncharacterized protein</fullName>
    </submittedName>
</protein>
<keyword evidence="1" id="KW-1133">Transmembrane helix</keyword>
<dbReference type="EMBL" id="CM010719">
    <property type="protein sequence ID" value="RZC61879.1"/>
    <property type="molecule type" value="Genomic_DNA"/>
</dbReference>
<sequence length="81" mass="9469">MEISSASPSSLKKLILPLISLILIWGFLGGGIEWHRLNWPHVWRFWIQDAKNMILSLPVVLLLFLKYGCAVRRRESYIYTL</sequence>
<keyword evidence="1" id="KW-0812">Transmembrane</keyword>
<name>A0A4Y7JQ75_PAPSO</name>
<dbReference type="Proteomes" id="UP000316621">
    <property type="component" value="Chromosome 5"/>
</dbReference>
<gene>
    <name evidence="2" type="ORF">C5167_023637</name>
</gene>
<evidence type="ECO:0000313" key="2">
    <source>
        <dbReference type="EMBL" id="RZC61879.1"/>
    </source>
</evidence>
<evidence type="ECO:0000256" key="1">
    <source>
        <dbReference type="SAM" id="Phobius"/>
    </source>
</evidence>
<keyword evidence="1" id="KW-0472">Membrane</keyword>
<dbReference type="Gramene" id="RZC61879">
    <property type="protein sequence ID" value="RZC61879"/>
    <property type="gene ID" value="C5167_023637"/>
</dbReference>
<reference evidence="2 3" key="1">
    <citation type="journal article" date="2018" name="Science">
        <title>The opium poppy genome and morphinan production.</title>
        <authorList>
            <person name="Guo L."/>
            <person name="Winzer T."/>
            <person name="Yang X."/>
            <person name="Li Y."/>
            <person name="Ning Z."/>
            <person name="He Z."/>
            <person name="Teodor R."/>
            <person name="Lu Y."/>
            <person name="Bowser T.A."/>
            <person name="Graham I.A."/>
            <person name="Ye K."/>
        </authorList>
    </citation>
    <scope>NUCLEOTIDE SEQUENCE [LARGE SCALE GENOMIC DNA]</scope>
    <source>
        <strain evidence="3">cv. HN1</strain>
        <tissue evidence="2">Leaves</tissue>
    </source>
</reference>
<accession>A0A4Y7JQ75</accession>